<reference evidence="1" key="1">
    <citation type="journal article" date="2020" name="Microb. Genom.">
        <title>Genetic diversity of clinical and environmental Mucorales isolates obtained from an investigation of mucormycosis cases among solid organ transplant recipients.</title>
        <authorList>
            <person name="Nguyen M.H."/>
            <person name="Kaul D."/>
            <person name="Muto C."/>
            <person name="Cheng S.J."/>
            <person name="Richter R.A."/>
            <person name="Bruno V.M."/>
            <person name="Liu G."/>
            <person name="Beyhan S."/>
            <person name="Sundermann A.J."/>
            <person name="Mounaud S."/>
            <person name="Pasculle A.W."/>
            <person name="Nierman W.C."/>
            <person name="Driscoll E."/>
            <person name="Cumbie R."/>
            <person name="Clancy C.J."/>
            <person name="Dupont C.L."/>
        </authorList>
    </citation>
    <scope>NUCLEOTIDE SEQUENCE</scope>
    <source>
        <strain evidence="1">GL11</strain>
    </source>
</reference>
<sequence>MRQTQQVRWIFDDMLNKCSRLQTLNLQITKCDNDAYIGHSDMSSVIIPHFSIKNLVITFNFDVFAFKYFICKFPNLPYLWLSINCPATSAIKEQRELYFSRHFLAFLNYVSSITDYDVSLYRRVDVLPDIIPFTKNKYLTIRINPRQTDVQYPKIEFTNEGACLFYQYCSRAQLLDLWNKASHMIRNLTFSVLDEYIHNDDDDGDDYKHELLVDIFSHCTNIGTFSYQCSDYLCVPSER</sequence>
<evidence type="ECO:0000313" key="2">
    <source>
        <dbReference type="Proteomes" id="UP000716291"/>
    </source>
</evidence>
<dbReference type="Gene3D" id="3.80.10.10">
    <property type="entry name" value="Ribonuclease Inhibitor"/>
    <property type="match status" value="1"/>
</dbReference>
<dbReference type="EMBL" id="JAANQT010001476">
    <property type="protein sequence ID" value="KAG1305012.1"/>
    <property type="molecule type" value="Genomic_DNA"/>
</dbReference>
<name>A0A9P6X4B9_RHIOR</name>
<dbReference type="Proteomes" id="UP000716291">
    <property type="component" value="Unassembled WGS sequence"/>
</dbReference>
<dbReference type="InterPro" id="IPR032675">
    <property type="entry name" value="LRR_dom_sf"/>
</dbReference>
<proteinExistence type="predicted"/>
<gene>
    <name evidence="1" type="ORF">G6F64_008724</name>
</gene>
<evidence type="ECO:0000313" key="1">
    <source>
        <dbReference type="EMBL" id="KAG1305012.1"/>
    </source>
</evidence>
<dbReference type="AlphaFoldDB" id="A0A9P6X4B9"/>
<organism evidence="1 2">
    <name type="scientific">Rhizopus oryzae</name>
    <name type="common">Mucormycosis agent</name>
    <name type="synonym">Rhizopus arrhizus var. delemar</name>
    <dbReference type="NCBI Taxonomy" id="64495"/>
    <lineage>
        <taxon>Eukaryota</taxon>
        <taxon>Fungi</taxon>
        <taxon>Fungi incertae sedis</taxon>
        <taxon>Mucoromycota</taxon>
        <taxon>Mucoromycotina</taxon>
        <taxon>Mucoromycetes</taxon>
        <taxon>Mucorales</taxon>
        <taxon>Mucorineae</taxon>
        <taxon>Rhizopodaceae</taxon>
        <taxon>Rhizopus</taxon>
    </lineage>
</organism>
<keyword evidence="2" id="KW-1185">Reference proteome</keyword>
<accession>A0A9P6X4B9</accession>
<comment type="caution">
    <text evidence="1">The sequence shown here is derived from an EMBL/GenBank/DDBJ whole genome shotgun (WGS) entry which is preliminary data.</text>
</comment>
<protein>
    <submittedName>
        <fullName evidence="1">Uncharacterized protein</fullName>
    </submittedName>
</protein>